<dbReference type="EMBL" id="JAERTY010000008">
    <property type="protein sequence ID" value="MBL1410038.1"/>
    <property type="molecule type" value="Genomic_DNA"/>
</dbReference>
<name>A0ABS1R5Q9_9SPHI</name>
<comment type="caution">
    <text evidence="1">The sequence shown here is derived from an EMBL/GenBank/DDBJ whole genome shotgun (WGS) entry which is preliminary data.</text>
</comment>
<accession>A0ABS1R5Q9</accession>
<gene>
    <name evidence="1" type="ORF">JKG61_14885</name>
</gene>
<proteinExistence type="predicted"/>
<evidence type="ECO:0000313" key="2">
    <source>
        <dbReference type="Proteomes" id="UP000625283"/>
    </source>
</evidence>
<dbReference type="RefSeq" id="WP_202103746.1">
    <property type="nucleotide sequence ID" value="NZ_JAERTY010000008.1"/>
</dbReference>
<protein>
    <submittedName>
        <fullName evidence="1">DUF4843 domain-containing protein</fullName>
    </submittedName>
</protein>
<keyword evidence="2" id="KW-1185">Reference proteome</keyword>
<organism evidence="1 2">
    <name type="scientific">Sphingobacterium faecale</name>
    <dbReference type="NCBI Taxonomy" id="2803775"/>
    <lineage>
        <taxon>Bacteria</taxon>
        <taxon>Pseudomonadati</taxon>
        <taxon>Bacteroidota</taxon>
        <taxon>Sphingobacteriia</taxon>
        <taxon>Sphingobacteriales</taxon>
        <taxon>Sphingobacteriaceae</taxon>
        <taxon>Sphingobacterium</taxon>
    </lineage>
</organism>
<reference evidence="1 2" key="1">
    <citation type="submission" date="2021-01" db="EMBL/GenBank/DDBJ databases">
        <title>C459-1 draft genome sequence.</title>
        <authorList>
            <person name="Zhang X.-F."/>
        </authorList>
    </citation>
    <scope>NUCLEOTIDE SEQUENCE [LARGE SCALE GENOMIC DNA]</scope>
    <source>
        <strain evidence="2">C459-1</strain>
    </source>
</reference>
<sequence>MKNLIFYAATFVTLIQISCTKDLPLYSDDQDKLIFLHGEETGSVILPSVPSSYVLAHTFVYGTQNTDTLYVKLKTIGFIRNSDRPIELEQVLTGENDADPDVHFTALTADQYKKNYIIPAGSTTASLPIIVHREASLKNRTVNLKLRIKDNGVFRAGYESRSELLITITDALSKPANWNSAATFYFGNYGKVKHQFMIDASGEAIDEKYMDGLGFATVGFYNEKFDGDYVTYINGIYKRKLNEENQRRAAMTPALSPLQEENKTVVSFP</sequence>
<evidence type="ECO:0000313" key="1">
    <source>
        <dbReference type="EMBL" id="MBL1410038.1"/>
    </source>
</evidence>
<dbReference type="InterPro" id="IPR032299">
    <property type="entry name" value="DUF4843"/>
</dbReference>
<dbReference type="Proteomes" id="UP000625283">
    <property type="component" value="Unassembled WGS sequence"/>
</dbReference>
<dbReference type="Pfam" id="PF16132">
    <property type="entry name" value="DUF4843"/>
    <property type="match status" value="1"/>
</dbReference>